<accession>D1ATI3</accession>
<reference evidence="2 3" key="1">
    <citation type="journal article" date="2010" name="J. Bacteriol.">
        <title>Complete genome sequence of Anaplasma marginale subsp. centrale.</title>
        <authorList>
            <person name="Herndon D.R."/>
            <person name="Palmer G.H."/>
            <person name="Shkap V."/>
            <person name="Knowles D.P. Jr."/>
            <person name="Brayton K.A."/>
        </authorList>
    </citation>
    <scope>NUCLEOTIDE SEQUENCE [LARGE SCALE GENOMIC DNA]</scope>
    <source>
        <strain evidence="2 3">Israel</strain>
    </source>
</reference>
<evidence type="ECO:0000313" key="3">
    <source>
        <dbReference type="Proteomes" id="UP000000630"/>
    </source>
</evidence>
<dbReference type="KEGG" id="acn:ACIS_00177"/>
<gene>
    <name evidence="2" type="primary">omp10</name>
    <name evidence="2" type="ordered locus">ACIS_00177</name>
</gene>
<proteinExistence type="predicted"/>
<name>D1ATI3_ANACI</name>
<dbReference type="AlphaFoldDB" id="D1ATI3"/>
<dbReference type="InterPro" id="IPR002566">
    <property type="entry name" value="Msp4_OMP-like"/>
</dbReference>
<dbReference type="EMBL" id="CP001759">
    <property type="protein sequence ID" value="ACZ48861.1"/>
    <property type="molecule type" value="Genomic_DNA"/>
</dbReference>
<feature type="domain" description="Msp4/OMP-like" evidence="1">
    <location>
        <begin position="69"/>
        <end position="394"/>
    </location>
</feature>
<sequence>MVAFVAIFVYVRVARGSSGLLRCYGFFKLGGGVPKSLESVVLAVLLPAVFLSCGAGAAVAGYAATFGPYVSFGYAPAWGGAKNLYMGVPGETWYVLPYKKDASDDEVLSWSSFDWWSGGGGAPGDDPVKFREISPRGVSGAVGYALGNARVELGVMKEEFAVSRAGGRRWREGDSLFLLLGQRGADLAQWLRPRVGASTGTDKLTTELTALLDVLRRGLGGLSDSEEKASVRTTLNLVGSATIPGSKWADNPSTVKLLRAALGEALPKIWPHLTIADKAKVRLTLAGGREEGDVVAIPAVGLTVVTVVGCRDLALSSLFTAEAAQNLAAYGCAGMGASFVRSAGGSAAEFGAGLKFGVSYRLSRAASVFVGGVLHRTVNCDFDVPVTPVGAGSGSAVVKSRAIDRAGNEARLSFGMLNLVGEVGLRFLV</sequence>
<dbReference type="Pfam" id="PF01617">
    <property type="entry name" value="Surface_Ag_2"/>
    <property type="match status" value="1"/>
</dbReference>
<dbReference type="STRING" id="574556.ACIS_00177"/>
<evidence type="ECO:0000313" key="2">
    <source>
        <dbReference type="EMBL" id="ACZ48861.1"/>
    </source>
</evidence>
<keyword evidence="3" id="KW-1185">Reference proteome</keyword>
<dbReference type="HOGENOM" id="CLU_684501_0_0_5"/>
<dbReference type="RefSeq" id="WP_012880344.1">
    <property type="nucleotide sequence ID" value="NC_013532.1"/>
</dbReference>
<dbReference type="Proteomes" id="UP000000630">
    <property type="component" value="Chromosome"/>
</dbReference>
<evidence type="ECO:0000259" key="1">
    <source>
        <dbReference type="Pfam" id="PF01617"/>
    </source>
</evidence>
<organism evidence="2 3">
    <name type="scientific">Anaplasma centrale (strain Israel)</name>
    <name type="common">Anaplasma marginale subsp. centrale (strain Israel)</name>
    <dbReference type="NCBI Taxonomy" id="574556"/>
    <lineage>
        <taxon>Bacteria</taxon>
        <taxon>Pseudomonadati</taxon>
        <taxon>Pseudomonadota</taxon>
        <taxon>Alphaproteobacteria</taxon>
        <taxon>Rickettsiales</taxon>
        <taxon>Anaplasmataceae</taxon>
        <taxon>Anaplasma</taxon>
    </lineage>
</organism>
<protein>
    <submittedName>
        <fullName evidence="2">Outer membrane protein 10</fullName>
    </submittedName>
</protein>